<dbReference type="GO" id="GO:0016020">
    <property type="term" value="C:membrane"/>
    <property type="evidence" value="ECO:0007669"/>
    <property type="project" value="UniProtKB-SubCell"/>
</dbReference>
<organism evidence="7 8">
    <name type="scientific">Actibacterium mucosum KCTC 23349</name>
    <dbReference type="NCBI Taxonomy" id="1454373"/>
    <lineage>
        <taxon>Bacteria</taxon>
        <taxon>Pseudomonadati</taxon>
        <taxon>Pseudomonadota</taxon>
        <taxon>Alphaproteobacteria</taxon>
        <taxon>Rhodobacterales</taxon>
        <taxon>Roseobacteraceae</taxon>
        <taxon>Actibacterium</taxon>
    </lineage>
</organism>
<keyword evidence="4 5" id="KW-0472">Membrane</keyword>
<sequence length="492" mass="53005">MNDANRNGGIEFGTPKKVAPQPKLEFEEIEVGEVQSDGSAGPSKLARKLNNVFGVLLVALALASAIPAGSNVPIFWAFWSGMLFVMLAAHVAIMARIEPDRVLQVTRPRHRLAPLLCGVYLLWVLFQTLPIGLAAGLPGGGTPSSISVMADASLLGAIRQLGYLALFVLALEVAGRNDRVEFMTRLLFWGICLHALWAMVALRILGDIHWWGEKTAYQGVATGTFINRNNFAAFLGVGVVLGTAIVADLVNVPRVRKAGSTRNPRASLVEILVPVVGIALLIVTILATQSRMGLAAAFLGSVTVLGIMRVRQGRRAVLAAAEAFLVVVLVAMPLFALSGAGVLERSLDIGDEQNGRLVLWQQVLGMIGERPITGFGLDSFYPAFELFHRPPLTTALVWDYAHNSYLSLWLEAGILFGSLPIIAGAVLIWRSAVRAWQARTHFAVSAAGVGVGVLMLISSAVDFPLEIQANMFLFLLVMAIASADRRRRMDED</sequence>
<feature type="transmembrane region" description="Helical" evidence="5">
    <location>
        <begin position="467"/>
        <end position="483"/>
    </location>
</feature>
<dbReference type="PANTHER" id="PTHR37422:SF23">
    <property type="entry name" value="TEICHURONIC ACID BIOSYNTHESIS PROTEIN TUAE"/>
    <property type="match status" value="1"/>
</dbReference>
<evidence type="ECO:0000313" key="7">
    <source>
        <dbReference type="EMBL" id="KAJ55699.1"/>
    </source>
</evidence>
<dbReference type="Pfam" id="PF04932">
    <property type="entry name" value="Wzy_C"/>
    <property type="match status" value="1"/>
</dbReference>
<proteinExistence type="predicted"/>
<feature type="domain" description="O-antigen ligase-related" evidence="6">
    <location>
        <begin position="277"/>
        <end position="415"/>
    </location>
</feature>
<name>A0A037ZJ87_9RHOB</name>
<feature type="transmembrane region" description="Helical" evidence="5">
    <location>
        <begin position="157"/>
        <end position="174"/>
    </location>
</feature>
<gene>
    <name evidence="7" type="ORF">ACMU_13510</name>
</gene>
<dbReference type="InterPro" id="IPR051533">
    <property type="entry name" value="WaaL-like"/>
</dbReference>
<dbReference type="PANTHER" id="PTHR37422">
    <property type="entry name" value="TEICHURONIC ACID BIOSYNTHESIS PROTEIN TUAE"/>
    <property type="match status" value="1"/>
</dbReference>
<comment type="caution">
    <text evidence="7">The sequence shown here is derived from an EMBL/GenBank/DDBJ whole genome shotgun (WGS) entry which is preliminary data.</text>
</comment>
<dbReference type="Proteomes" id="UP000026249">
    <property type="component" value="Unassembled WGS sequence"/>
</dbReference>
<feature type="transmembrane region" description="Helical" evidence="5">
    <location>
        <begin position="441"/>
        <end position="461"/>
    </location>
</feature>
<evidence type="ECO:0000256" key="2">
    <source>
        <dbReference type="ARBA" id="ARBA00022692"/>
    </source>
</evidence>
<feature type="transmembrane region" description="Helical" evidence="5">
    <location>
        <begin position="231"/>
        <end position="250"/>
    </location>
</feature>
<feature type="transmembrane region" description="Helical" evidence="5">
    <location>
        <begin position="115"/>
        <end position="137"/>
    </location>
</feature>
<reference evidence="7 8" key="1">
    <citation type="submission" date="2014-03" db="EMBL/GenBank/DDBJ databases">
        <title>Draft Genome Sequence of Actibacterium mucosum KCTC 23349, a Marine Alphaproteobacterium with Complex Ionic Requirements Isolated from Mediterranean Seawater at Malvarrosa Beach, Valencia, Spain.</title>
        <authorList>
            <person name="Arahal D.R."/>
            <person name="Shao Z."/>
            <person name="Lai Q."/>
            <person name="Pujalte M.J."/>
        </authorList>
    </citation>
    <scope>NUCLEOTIDE SEQUENCE [LARGE SCALE GENOMIC DNA]</scope>
    <source>
        <strain evidence="7 8">KCTC 23349</strain>
    </source>
</reference>
<evidence type="ECO:0000313" key="8">
    <source>
        <dbReference type="Proteomes" id="UP000026249"/>
    </source>
</evidence>
<feature type="transmembrane region" description="Helical" evidence="5">
    <location>
        <begin position="74"/>
        <end position="95"/>
    </location>
</feature>
<evidence type="ECO:0000256" key="5">
    <source>
        <dbReference type="SAM" id="Phobius"/>
    </source>
</evidence>
<evidence type="ECO:0000256" key="3">
    <source>
        <dbReference type="ARBA" id="ARBA00022989"/>
    </source>
</evidence>
<feature type="transmembrane region" description="Helical" evidence="5">
    <location>
        <begin position="317"/>
        <end position="337"/>
    </location>
</feature>
<keyword evidence="8" id="KW-1185">Reference proteome</keyword>
<feature type="transmembrane region" description="Helical" evidence="5">
    <location>
        <begin position="408"/>
        <end position="429"/>
    </location>
</feature>
<feature type="transmembrane region" description="Helical" evidence="5">
    <location>
        <begin position="49"/>
        <end position="68"/>
    </location>
</feature>
<dbReference type="AlphaFoldDB" id="A0A037ZJ87"/>
<protein>
    <recommendedName>
        <fullName evidence="6">O-antigen ligase-related domain-containing protein</fullName>
    </recommendedName>
</protein>
<dbReference type="EMBL" id="JFKE01000004">
    <property type="protein sequence ID" value="KAJ55699.1"/>
    <property type="molecule type" value="Genomic_DNA"/>
</dbReference>
<evidence type="ECO:0000256" key="1">
    <source>
        <dbReference type="ARBA" id="ARBA00004141"/>
    </source>
</evidence>
<comment type="subcellular location">
    <subcellularLocation>
        <location evidence="1">Membrane</location>
        <topology evidence="1">Multi-pass membrane protein</topology>
    </subcellularLocation>
</comment>
<feature type="transmembrane region" description="Helical" evidence="5">
    <location>
        <begin position="186"/>
        <end position="211"/>
    </location>
</feature>
<dbReference type="InterPro" id="IPR007016">
    <property type="entry name" value="O-antigen_ligase-rel_domated"/>
</dbReference>
<feature type="transmembrane region" description="Helical" evidence="5">
    <location>
        <begin position="293"/>
        <end position="310"/>
    </location>
</feature>
<keyword evidence="3 5" id="KW-1133">Transmembrane helix</keyword>
<dbReference type="STRING" id="1454373.ACMU_13510"/>
<accession>A0A037ZJ87</accession>
<evidence type="ECO:0000256" key="4">
    <source>
        <dbReference type="ARBA" id="ARBA00023136"/>
    </source>
</evidence>
<evidence type="ECO:0000259" key="6">
    <source>
        <dbReference type="Pfam" id="PF04932"/>
    </source>
</evidence>
<keyword evidence="2 5" id="KW-0812">Transmembrane</keyword>
<feature type="transmembrane region" description="Helical" evidence="5">
    <location>
        <begin position="271"/>
        <end position="287"/>
    </location>
</feature>